<keyword evidence="1" id="KW-1133">Transmembrane helix</keyword>
<evidence type="ECO:0000256" key="1">
    <source>
        <dbReference type="SAM" id="Phobius"/>
    </source>
</evidence>
<evidence type="ECO:0000313" key="3">
    <source>
        <dbReference type="Proteomes" id="UP001157418"/>
    </source>
</evidence>
<reference evidence="2 3" key="1">
    <citation type="submission" date="2022-01" db="EMBL/GenBank/DDBJ databases">
        <authorList>
            <person name="Xiong W."/>
            <person name="Schranz E."/>
        </authorList>
    </citation>
    <scope>NUCLEOTIDE SEQUENCE [LARGE SCALE GENOMIC DNA]</scope>
</reference>
<dbReference type="EMBL" id="CAKMRJ010000001">
    <property type="protein sequence ID" value="CAH1415004.1"/>
    <property type="molecule type" value="Genomic_DNA"/>
</dbReference>
<name>A0AAU9LNS5_9ASTR</name>
<evidence type="ECO:0000313" key="2">
    <source>
        <dbReference type="EMBL" id="CAH1415004.1"/>
    </source>
</evidence>
<keyword evidence="1" id="KW-0812">Transmembrane</keyword>
<gene>
    <name evidence="2" type="ORF">LVIROSA_LOCUS2879</name>
</gene>
<keyword evidence="1" id="KW-0472">Membrane</keyword>
<comment type="caution">
    <text evidence="2">The sequence shown here is derived from an EMBL/GenBank/DDBJ whole genome shotgun (WGS) entry which is preliminary data.</text>
</comment>
<feature type="transmembrane region" description="Helical" evidence="1">
    <location>
        <begin position="188"/>
        <end position="209"/>
    </location>
</feature>
<organism evidence="2 3">
    <name type="scientific">Lactuca virosa</name>
    <dbReference type="NCBI Taxonomy" id="75947"/>
    <lineage>
        <taxon>Eukaryota</taxon>
        <taxon>Viridiplantae</taxon>
        <taxon>Streptophyta</taxon>
        <taxon>Embryophyta</taxon>
        <taxon>Tracheophyta</taxon>
        <taxon>Spermatophyta</taxon>
        <taxon>Magnoliopsida</taxon>
        <taxon>eudicotyledons</taxon>
        <taxon>Gunneridae</taxon>
        <taxon>Pentapetalae</taxon>
        <taxon>asterids</taxon>
        <taxon>campanulids</taxon>
        <taxon>Asterales</taxon>
        <taxon>Asteraceae</taxon>
        <taxon>Cichorioideae</taxon>
        <taxon>Cichorieae</taxon>
        <taxon>Lactucinae</taxon>
        <taxon>Lactuca</taxon>
    </lineage>
</organism>
<dbReference type="Proteomes" id="UP001157418">
    <property type="component" value="Unassembled WGS sequence"/>
</dbReference>
<dbReference type="AlphaFoldDB" id="A0AAU9LNS5"/>
<keyword evidence="3" id="KW-1185">Reference proteome</keyword>
<protein>
    <submittedName>
        <fullName evidence="2">Uncharacterized protein</fullName>
    </submittedName>
</protein>
<accession>A0AAU9LNS5</accession>
<proteinExistence type="predicted"/>
<sequence length="299" mass="33171">MLHVRELCGNSISCNKKKVNFQEQYQKIQKSKPIIWKYQGTQRIADVALEHICLDVQTPNGLIETEILALVVLMAPFVVMKLDILENMLLMGYNVIIYGNTYFLKVKANPIAAATDDVSPLSPDVIVLDVSAQVASANVNVETTTSIVLPVSEAKATKDSNSIHILDCLSPTASTVFYQVMKLMLGTIWIILGLFPVLALDSLIVWLSMAELLKFSPKVPEIASNQSPLLQVWIVSYFDGLELQIPFHSGTRIGIQDFKWPEGRKMESHTQVPQTCPQRGVIPYDLISVESISGVKEGK</sequence>